<protein>
    <submittedName>
        <fullName evidence="2">Uncharacterized protein</fullName>
    </submittedName>
</protein>
<dbReference type="EMBL" id="DTBE01000004">
    <property type="protein sequence ID" value="HGQ59132.1"/>
    <property type="molecule type" value="Genomic_DNA"/>
</dbReference>
<evidence type="ECO:0000313" key="2">
    <source>
        <dbReference type="EMBL" id="HGQ73929.1"/>
    </source>
</evidence>
<gene>
    <name evidence="1" type="ORF">ENU09_00175</name>
    <name evidence="2" type="ORF">ENU20_02495</name>
</gene>
<dbReference type="EMBL" id="DTBP01000016">
    <property type="protein sequence ID" value="HGQ73929.1"/>
    <property type="molecule type" value="Genomic_DNA"/>
</dbReference>
<reference evidence="2" key="1">
    <citation type="journal article" date="2020" name="mSystems">
        <title>Genome- and Community-Level Interaction Insights into Carbon Utilization and Element Cycling Functions of Hydrothermarchaeota in Hydrothermal Sediment.</title>
        <authorList>
            <person name="Zhou Z."/>
            <person name="Liu Y."/>
            <person name="Xu W."/>
            <person name="Pan J."/>
            <person name="Luo Z.H."/>
            <person name="Li M."/>
        </authorList>
    </citation>
    <scope>NUCLEOTIDE SEQUENCE [LARGE SCALE GENOMIC DNA]</scope>
    <source>
        <strain evidence="1">SpSt-638</strain>
        <strain evidence="2">SpSt-648</strain>
    </source>
</reference>
<organism evidence="2">
    <name type="scientific">Staphylothermus marinus</name>
    <dbReference type="NCBI Taxonomy" id="2280"/>
    <lineage>
        <taxon>Archaea</taxon>
        <taxon>Thermoproteota</taxon>
        <taxon>Thermoprotei</taxon>
        <taxon>Desulfurococcales</taxon>
        <taxon>Desulfurococcaceae</taxon>
        <taxon>Staphylothermus</taxon>
    </lineage>
</organism>
<proteinExistence type="predicted"/>
<evidence type="ECO:0000313" key="1">
    <source>
        <dbReference type="EMBL" id="HGQ59132.1"/>
    </source>
</evidence>
<comment type="caution">
    <text evidence="2">The sequence shown here is derived from an EMBL/GenBank/DDBJ whole genome shotgun (WGS) entry which is preliminary data.</text>
</comment>
<sequence>MAYLIMRREGNIEGFIKAWELITSRLVEGKRLISRKKIRKITVGEVITNSINTVKASTSYTSIPVVTSSRYVDLHYYVKNWVCLTKLKKILGEYKISASLITPSVLAAIAQGYLLAIRTNRFGITRTFLGDYLVNIGLLEHRDITELALNYLILSLYVPSRTQLMYVLMKISNSTDPEDITNSLRSLLFTGRLVGIKKLALTTYLELEETGYFEKYFSRKTLVTPTHFAYVFAQLLDKLIDFDTFRKTYVYITRGGGLVTVPAFKELFEKTIVDEHVLDVVGSKPVGKTIVGVLKELARNYEQIYRETIKIVQI</sequence>
<accession>A0A7C4NPH7</accession>
<name>A0A7C4NPH7_STAMA</name>
<dbReference type="AlphaFoldDB" id="A0A7C4NPH7"/>